<feature type="compositionally biased region" description="Acidic residues" evidence="1">
    <location>
        <begin position="11"/>
        <end position="27"/>
    </location>
</feature>
<name>A0ABP0AUG5_9PEZI</name>
<comment type="caution">
    <text evidence="2">The sequence shown here is derived from an EMBL/GenBank/DDBJ whole genome shotgun (WGS) entry which is preliminary data.</text>
</comment>
<protein>
    <submittedName>
        <fullName evidence="2">Uncharacterized protein</fullName>
    </submittedName>
</protein>
<organism evidence="2 3">
    <name type="scientific">Sporothrix curviconia</name>
    <dbReference type="NCBI Taxonomy" id="1260050"/>
    <lineage>
        <taxon>Eukaryota</taxon>
        <taxon>Fungi</taxon>
        <taxon>Dikarya</taxon>
        <taxon>Ascomycota</taxon>
        <taxon>Pezizomycotina</taxon>
        <taxon>Sordariomycetes</taxon>
        <taxon>Sordariomycetidae</taxon>
        <taxon>Ophiostomatales</taxon>
        <taxon>Ophiostomataceae</taxon>
        <taxon>Sporothrix</taxon>
    </lineage>
</organism>
<reference evidence="2 3" key="1">
    <citation type="submission" date="2024-01" db="EMBL/GenBank/DDBJ databases">
        <authorList>
            <person name="Allen C."/>
            <person name="Tagirdzhanova G."/>
        </authorList>
    </citation>
    <scope>NUCLEOTIDE SEQUENCE [LARGE SCALE GENOMIC DNA]</scope>
</reference>
<evidence type="ECO:0000313" key="3">
    <source>
        <dbReference type="Proteomes" id="UP001642405"/>
    </source>
</evidence>
<sequence length="72" mass="7607">MLRSEGGGAEAELEGDGLEGTEVEEVVDTGMAHTRSTGRRKNKKQDGSSVSSVHSRGSIRGLSSLFKSNKSK</sequence>
<evidence type="ECO:0000256" key="1">
    <source>
        <dbReference type="SAM" id="MobiDB-lite"/>
    </source>
</evidence>
<evidence type="ECO:0000313" key="2">
    <source>
        <dbReference type="EMBL" id="CAK7210893.1"/>
    </source>
</evidence>
<feature type="region of interest" description="Disordered" evidence="1">
    <location>
        <begin position="1"/>
        <end position="72"/>
    </location>
</feature>
<gene>
    <name evidence="2" type="ORF">SCUCBS95973_000944</name>
</gene>
<dbReference type="Proteomes" id="UP001642405">
    <property type="component" value="Unassembled WGS sequence"/>
</dbReference>
<proteinExistence type="predicted"/>
<feature type="compositionally biased region" description="Low complexity" evidence="1">
    <location>
        <begin position="47"/>
        <end position="61"/>
    </location>
</feature>
<dbReference type="EMBL" id="CAWUHB010000003">
    <property type="protein sequence ID" value="CAK7210893.1"/>
    <property type="molecule type" value="Genomic_DNA"/>
</dbReference>
<accession>A0ABP0AUG5</accession>
<keyword evidence="3" id="KW-1185">Reference proteome</keyword>